<dbReference type="EMBL" id="JACMSC010000018">
    <property type="protein sequence ID" value="KAG6477382.1"/>
    <property type="molecule type" value="Genomic_DNA"/>
</dbReference>
<organism evidence="1 2">
    <name type="scientific">Zingiber officinale</name>
    <name type="common">Ginger</name>
    <name type="synonym">Amomum zingiber</name>
    <dbReference type="NCBI Taxonomy" id="94328"/>
    <lineage>
        <taxon>Eukaryota</taxon>
        <taxon>Viridiplantae</taxon>
        <taxon>Streptophyta</taxon>
        <taxon>Embryophyta</taxon>
        <taxon>Tracheophyta</taxon>
        <taxon>Spermatophyta</taxon>
        <taxon>Magnoliopsida</taxon>
        <taxon>Liliopsida</taxon>
        <taxon>Zingiberales</taxon>
        <taxon>Zingiberaceae</taxon>
        <taxon>Zingiber</taxon>
    </lineage>
</organism>
<gene>
    <name evidence="1" type="ORF">ZIOFF_066636</name>
</gene>
<reference evidence="1 2" key="1">
    <citation type="submission" date="2020-08" db="EMBL/GenBank/DDBJ databases">
        <title>Plant Genome Project.</title>
        <authorList>
            <person name="Zhang R.-G."/>
        </authorList>
    </citation>
    <scope>NUCLEOTIDE SEQUENCE [LARGE SCALE GENOMIC DNA]</scope>
    <source>
        <tissue evidence="1">Rhizome</tissue>
    </source>
</reference>
<dbReference type="AlphaFoldDB" id="A0A8J5EYP4"/>
<proteinExistence type="predicted"/>
<protein>
    <submittedName>
        <fullName evidence="1">Uncharacterized protein</fullName>
    </submittedName>
</protein>
<evidence type="ECO:0000313" key="1">
    <source>
        <dbReference type="EMBL" id="KAG6477382.1"/>
    </source>
</evidence>
<evidence type="ECO:0000313" key="2">
    <source>
        <dbReference type="Proteomes" id="UP000734854"/>
    </source>
</evidence>
<keyword evidence="2" id="KW-1185">Reference proteome</keyword>
<sequence>MGRRPGPRADCCPEGRPVSASTAFIRRVLAPLILPRTLGADRPRLAHRRASGPPQWLPGGLAFRSALPFLPWLGTTEAAHYFEGADGKNADLEEDLMSESLRYITF</sequence>
<comment type="caution">
    <text evidence="1">The sequence shown here is derived from an EMBL/GenBank/DDBJ whole genome shotgun (WGS) entry which is preliminary data.</text>
</comment>
<accession>A0A8J5EYP4</accession>
<dbReference type="Proteomes" id="UP000734854">
    <property type="component" value="Unassembled WGS sequence"/>
</dbReference>
<name>A0A8J5EYP4_ZINOF</name>